<dbReference type="PANTHER" id="PTHR11088:SF60">
    <property type="entry name" value="TRNA DIMETHYLALLYLTRANSFERASE"/>
    <property type="match status" value="1"/>
</dbReference>
<evidence type="ECO:0000256" key="8">
    <source>
        <dbReference type="ARBA" id="ARBA00022842"/>
    </source>
</evidence>
<name>A0A2M6IUF9_9BACT</name>
<dbReference type="InterPro" id="IPR027417">
    <property type="entry name" value="P-loop_NTPase"/>
</dbReference>
<dbReference type="Gene3D" id="1.10.287.890">
    <property type="entry name" value="Crystal structure of tRNA isopentenylpyrophosphate transferase (bh2366) domain"/>
    <property type="match status" value="1"/>
</dbReference>
<protein>
    <recommendedName>
        <fullName evidence="10">tRNA dimethylallyltransferase</fullName>
        <ecNumber evidence="10">2.5.1.75</ecNumber>
    </recommendedName>
    <alternativeName>
        <fullName evidence="10">Dimethylallyl diphosphate:tRNA dimethylallyltransferase</fullName>
        <shortName evidence="10">DMAPP:tRNA dimethylallyltransferase</shortName>
        <shortName evidence="10">DMATase</shortName>
    </alternativeName>
    <alternativeName>
        <fullName evidence="10">Isopentenyl-diphosphate:tRNA isopentenyltransferase</fullName>
        <shortName evidence="10">IPP transferase</shortName>
        <shortName evidence="10">IPPT</shortName>
        <shortName evidence="10">IPTase</shortName>
    </alternativeName>
</protein>
<dbReference type="Proteomes" id="UP000231056">
    <property type="component" value="Unassembled WGS sequence"/>
</dbReference>
<sequence length="286" mass="33081">MFIKKKIFVITGQTATGKTAKALSLVDELNGELINADSRQVYKKLDIVTGKDLNLLSNVKIWLYDIVDPKDQFSSFDYVKRATSCIDEIISRGKTPILVGGSYFYLKHLLYGYDVQVEPNEKLRTELNEVSIDDLQKTLQNENPRVFEKLNQSDRYNPHRLIRKIEITRGENVKRVKASVSGIYDIYNVKMMGFKFKDNKTLESTITDRVKKRVNNGALNEVKTLLDEGYSADHPGLQTIGYQQIIIHMHNVIDFDEMLAQWISKEIQYAKRQLTFMKKDANIFWV</sequence>
<keyword evidence="5 10" id="KW-0819">tRNA processing</keyword>
<evidence type="ECO:0000256" key="11">
    <source>
        <dbReference type="RuleBase" id="RU003783"/>
    </source>
</evidence>
<evidence type="ECO:0000256" key="10">
    <source>
        <dbReference type="HAMAP-Rule" id="MF_00185"/>
    </source>
</evidence>
<evidence type="ECO:0000256" key="3">
    <source>
        <dbReference type="ARBA" id="ARBA00005842"/>
    </source>
</evidence>
<comment type="function">
    <text evidence="2 10 12">Catalyzes the transfer of a dimethylallyl group onto the adenine at position 37 in tRNAs that read codons beginning with uridine, leading to the formation of N6-(dimethylallyl)adenosine (i(6)A).</text>
</comment>
<dbReference type="PANTHER" id="PTHR11088">
    <property type="entry name" value="TRNA DIMETHYLALLYLTRANSFERASE"/>
    <property type="match status" value="1"/>
</dbReference>
<dbReference type="AlphaFoldDB" id="A0A2M6IUF9"/>
<feature type="site" description="Interaction with substrate tRNA" evidence="10">
    <location>
        <position position="124"/>
    </location>
</feature>
<evidence type="ECO:0000256" key="12">
    <source>
        <dbReference type="RuleBase" id="RU003784"/>
    </source>
</evidence>
<feature type="binding site" evidence="10">
    <location>
        <begin position="12"/>
        <end position="19"/>
    </location>
    <ligand>
        <name>ATP</name>
        <dbReference type="ChEBI" id="CHEBI:30616"/>
    </ligand>
</feature>
<comment type="subunit">
    <text evidence="10">Monomer.</text>
</comment>
<evidence type="ECO:0000256" key="1">
    <source>
        <dbReference type="ARBA" id="ARBA00001946"/>
    </source>
</evidence>
<comment type="cofactor">
    <cofactor evidence="1 10">
        <name>Mg(2+)</name>
        <dbReference type="ChEBI" id="CHEBI:18420"/>
    </cofactor>
</comment>
<evidence type="ECO:0000313" key="14">
    <source>
        <dbReference type="EMBL" id="PIQ73533.1"/>
    </source>
</evidence>
<comment type="catalytic activity">
    <reaction evidence="9 10 11">
        <text>adenosine(37) in tRNA + dimethylallyl diphosphate = N(6)-dimethylallyladenosine(37) in tRNA + diphosphate</text>
        <dbReference type="Rhea" id="RHEA:26482"/>
        <dbReference type="Rhea" id="RHEA-COMP:10162"/>
        <dbReference type="Rhea" id="RHEA-COMP:10375"/>
        <dbReference type="ChEBI" id="CHEBI:33019"/>
        <dbReference type="ChEBI" id="CHEBI:57623"/>
        <dbReference type="ChEBI" id="CHEBI:74411"/>
        <dbReference type="ChEBI" id="CHEBI:74415"/>
        <dbReference type="EC" id="2.5.1.75"/>
    </reaction>
</comment>
<dbReference type="InterPro" id="IPR039657">
    <property type="entry name" value="Dimethylallyltransferase"/>
</dbReference>
<evidence type="ECO:0000256" key="9">
    <source>
        <dbReference type="ARBA" id="ARBA00049563"/>
    </source>
</evidence>
<organism evidence="14 15">
    <name type="scientific">Candidatus Roizmanbacteria bacterium CG11_big_fil_rev_8_21_14_0_20_36_8</name>
    <dbReference type="NCBI Taxonomy" id="1974856"/>
    <lineage>
        <taxon>Bacteria</taxon>
        <taxon>Candidatus Roizmaniibacteriota</taxon>
    </lineage>
</organism>
<keyword evidence="8 10" id="KW-0460">Magnesium</keyword>
<evidence type="ECO:0000256" key="5">
    <source>
        <dbReference type="ARBA" id="ARBA00022694"/>
    </source>
</evidence>
<evidence type="ECO:0000256" key="4">
    <source>
        <dbReference type="ARBA" id="ARBA00022679"/>
    </source>
</evidence>
<comment type="caution">
    <text evidence="10">Lacks conserved residue(s) required for the propagation of feature annotation.</text>
</comment>
<feature type="binding site" evidence="10">
    <location>
        <begin position="14"/>
        <end position="19"/>
    </location>
    <ligand>
        <name>substrate</name>
    </ligand>
</feature>
<keyword evidence="6 10" id="KW-0547">Nucleotide-binding</keyword>
<dbReference type="EMBL" id="PCVM01000048">
    <property type="protein sequence ID" value="PIQ73533.1"/>
    <property type="molecule type" value="Genomic_DNA"/>
</dbReference>
<dbReference type="EC" id="2.5.1.75" evidence="10"/>
<reference evidence="14 15" key="1">
    <citation type="submission" date="2017-09" db="EMBL/GenBank/DDBJ databases">
        <title>Depth-based differentiation of microbial function through sediment-hosted aquifers and enrichment of novel symbionts in the deep terrestrial subsurface.</title>
        <authorList>
            <person name="Probst A.J."/>
            <person name="Ladd B."/>
            <person name="Jarett J.K."/>
            <person name="Geller-Mcgrath D.E."/>
            <person name="Sieber C.M."/>
            <person name="Emerson J.B."/>
            <person name="Anantharaman K."/>
            <person name="Thomas B.C."/>
            <person name="Malmstrom R."/>
            <person name="Stieglmeier M."/>
            <person name="Klingl A."/>
            <person name="Woyke T."/>
            <person name="Ryan C.M."/>
            <person name="Banfield J.F."/>
        </authorList>
    </citation>
    <scope>NUCLEOTIDE SEQUENCE [LARGE SCALE GENOMIC DNA]</scope>
    <source>
        <strain evidence="14">CG11_big_fil_rev_8_21_14_0_20_36_8</strain>
    </source>
</reference>
<dbReference type="SUPFAM" id="SSF52540">
    <property type="entry name" value="P-loop containing nucleoside triphosphate hydrolases"/>
    <property type="match status" value="1"/>
</dbReference>
<dbReference type="GO" id="GO:0052381">
    <property type="term" value="F:tRNA dimethylallyltransferase activity"/>
    <property type="evidence" value="ECO:0007669"/>
    <property type="project" value="UniProtKB-UniRule"/>
</dbReference>
<evidence type="ECO:0000256" key="6">
    <source>
        <dbReference type="ARBA" id="ARBA00022741"/>
    </source>
</evidence>
<evidence type="ECO:0000256" key="2">
    <source>
        <dbReference type="ARBA" id="ARBA00003213"/>
    </source>
</evidence>
<evidence type="ECO:0000256" key="13">
    <source>
        <dbReference type="RuleBase" id="RU003785"/>
    </source>
</evidence>
<feature type="region of interest" description="Interaction with substrate tRNA" evidence="10">
    <location>
        <begin position="37"/>
        <end position="40"/>
    </location>
</feature>
<dbReference type="Gene3D" id="3.40.50.300">
    <property type="entry name" value="P-loop containing nucleotide triphosphate hydrolases"/>
    <property type="match status" value="1"/>
</dbReference>
<keyword evidence="7 10" id="KW-0067">ATP-binding</keyword>
<evidence type="ECO:0000256" key="7">
    <source>
        <dbReference type="ARBA" id="ARBA00022840"/>
    </source>
</evidence>
<dbReference type="HAMAP" id="MF_00185">
    <property type="entry name" value="IPP_trans"/>
    <property type="match status" value="1"/>
</dbReference>
<keyword evidence="4 10" id="KW-0808">Transferase</keyword>
<comment type="caution">
    <text evidence="14">The sequence shown here is derived from an EMBL/GenBank/DDBJ whole genome shotgun (WGS) entry which is preliminary data.</text>
</comment>
<feature type="site" description="Interaction with substrate tRNA" evidence="10">
    <location>
        <position position="102"/>
    </location>
</feature>
<evidence type="ECO:0000313" key="15">
    <source>
        <dbReference type="Proteomes" id="UP000231056"/>
    </source>
</evidence>
<dbReference type="GO" id="GO:0005524">
    <property type="term" value="F:ATP binding"/>
    <property type="evidence" value="ECO:0007669"/>
    <property type="project" value="UniProtKB-UniRule"/>
</dbReference>
<dbReference type="Pfam" id="PF01715">
    <property type="entry name" value="IPPT"/>
    <property type="match status" value="1"/>
</dbReference>
<gene>
    <name evidence="10 14" type="primary">miaA</name>
    <name evidence="14" type="ORF">COV58_01985</name>
</gene>
<dbReference type="NCBIfam" id="TIGR00174">
    <property type="entry name" value="miaA"/>
    <property type="match status" value="1"/>
</dbReference>
<comment type="similarity">
    <text evidence="3 10 13">Belongs to the IPP transferase family.</text>
</comment>
<accession>A0A2M6IUF9</accession>
<dbReference type="InterPro" id="IPR018022">
    <property type="entry name" value="IPT"/>
</dbReference>
<proteinExistence type="inferred from homology"/>
<dbReference type="GO" id="GO:0006400">
    <property type="term" value="P:tRNA modification"/>
    <property type="evidence" value="ECO:0007669"/>
    <property type="project" value="TreeGrafter"/>
</dbReference>